<reference evidence="10" key="1">
    <citation type="journal article" date="2010" name="Stand. Genomic Sci.">
        <title>Complete genome sequence of Syntrophothermus lipocalidus type strain (TGB-C1T).</title>
        <authorList>
            <consortium name="US DOE Joint Genome Institute (JGI-PGF)"/>
            <person name="Djao O."/>
            <person name="Zhang X."/>
            <person name="Lucas S."/>
            <person name="Lapidus A."/>
            <person name="Glavina Del Rio T."/>
            <person name="Nolan M."/>
            <person name="Tice H."/>
            <person name="Cheng J."/>
            <person name="Han C."/>
            <person name="Tapia R."/>
            <person name="Goodwin L."/>
            <person name="Pitluck S."/>
            <person name="Liolios K."/>
            <person name="Ivanova N."/>
            <person name="Mavromatis K."/>
            <person name="Mikhailova N."/>
            <person name="Ovchinnikova G."/>
            <person name="Pati A."/>
            <person name="Brambilla E."/>
            <person name="Chen A."/>
            <person name="Palaniappan K."/>
            <person name="Land M."/>
            <person name="Hauser L."/>
            <person name="Chang Y."/>
            <person name="Jeffries C."/>
            <person name="Rohde M."/>
            <person name="Sikorski J."/>
            <person name="Spring S."/>
            <person name="Goker M."/>
            <person name="Detter J."/>
            <person name="Woyke T."/>
            <person name="Bristow J."/>
            <person name="Eisen J."/>
            <person name="Markowitz V."/>
            <person name="Hugenholtz P."/>
            <person name="Kyrpides N."/>
            <person name="Klenk H."/>
        </authorList>
    </citation>
    <scope>NUCLEOTIDE SEQUENCE [LARGE SCALE GENOMIC DNA]</scope>
    <source>
        <strain evidence="10">DSM 12680 / TGB-C1</strain>
    </source>
</reference>
<evidence type="ECO:0000256" key="4">
    <source>
        <dbReference type="ARBA" id="ARBA00023125"/>
    </source>
</evidence>
<dbReference type="InterPro" id="IPR044068">
    <property type="entry name" value="CB"/>
</dbReference>
<dbReference type="InterPro" id="IPR010998">
    <property type="entry name" value="Integrase_recombinase_N"/>
</dbReference>
<keyword evidence="3" id="KW-0229">DNA integration</keyword>
<protein>
    <submittedName>
        <fullName evidence="9">Integrase family protein</fullName>
    </submittedName>
</protein>
<dbReference type="Proteomes" id="UP000000378">
    <property type="component" value="Chromosome"/>
</dbReference>
<dbReference type="InterPro" id="IPR050090">
    <property type="entry name" value="Tyrosine_recombinase_XerCD"/>
</dbReference>
<dbReference type="GO" id="GO:0006310">
    <property type="term" value="P:DNA recombination"/>
    <property type="evidence" value="ECO:0007669"/>
    <property type="project" value="UniProtKB-KW"/>
</dbReference>
<dbReference type="GO" id="GO:0003677">
    <property type="term" value="F:DNA binding"/>
    <property type="evidence" value="ECO:0007669"/>
    <property type="project" value="UniProtKB-UniRule"/>
</dbReference>
<dbReference type="PANTHER" id="PTHR30349:SF41">
    <property type="entry name" value="INTEGRASE_RECOMBINASE PROTEIN MJ0367-RELATED"/>
    <property type="match status" value="1"/>
</dbReference>
<keyword evidence="5" id="KW-0233">DNA recombination</keyword>
<evidence type="ECO:0000256" key="6">
    <source>
        <dbReference type="PROSITE-ProRule" id="PRU01248"/>
    </source>
</evidence>
<evidence type="ECO:0000313" key="9">
    <source>
        <dbReference type="EMBL" id="ADI02793.1"/>
    </source>
</evidence>
<dbReference type="PROSITE" id="PS51898">
    <property type="entry name" value="TYR_RECOMBINASE"/>
    <property type="match status" value="1"/>
</dbReference>
<comment type="similarity">
    <text evidence="2">Belongs to the 'phage' integrase family.</text>
</comment>
<evidence type="ECO:0000259" key="7">
    <source>
        <dbReference type="PROSITE" id="PS51898"/>
    </source>
</evidence>
<dbReference type="PROSITE" id="PS51900">
    <property type="entry name" value="CB"/>
    <property type="match status" value="1"/>
</dbReference>
<dbReference type="AlphaFoldDB" id="D7CIR5"/>
<reference evidence="9 10" key="2">
    <citation type="journal article" date="2010" name="Stand. Genomic Sci.">
        <title>Complete genome sequence of Syntrophothermus lipocalidus type strain (TGB-C1).</title>
        <authorList>
            <person name="Djao O.D."/>
            <person name="Zhang X."/>
            <person name="Lucas S."/>
            <person name="Lapidus A."/>
            <person name="Del Rio T.G."/>
            <person name="Nolan M."/>
            <person name="Tice H."/>
            <person name="Cheng J.F."/>
            <person name="Han C."/>
            <person name="Tapia R."/>
            <person name="Goodwin L."/>
            <person name="Pitluck S."/>
            <person name="Liolios K."/>
            <person name="Ivanova N."/>
            <person name="Mavromatis K."/>
            <person name="Mikhailova N."/>
            <person name="Ovchinnikova G."/>
            <person name="Pati A."/>
            <person name="Brambilla E."/>
            <person name="Chen A."/>
            <person name="Palaniappan K."/>
            <person name="Land M."/>
            <person name="Hauser L."/>
            <person name="Chang Y.J."/>
            <person name="Jeffries C.D."/>
            <person name="Rohde M."/>
            <person name="Sikorski J."/>
            <person name="Spring S."/>
            <person name="Goker M."/>
            <person name="Detter J.C."/>
            <person name="Woyke T."/>
            <person name="Bristow J."/>
            <person name="Eisen J.A."/>
            <person name="Markowitz V."/>
            <person name="Hugenholtz P."/>
            <person name="Kyrpides N.C."/>
            <person name="Klenk H.P."/>
        </authorList>
    </citation>
    <scope>NUCLEOTIDE SEQUENCE [LARGE SCALE GENOMIC DNA]</scope>
    <source>
        <strain evidence="10">DSM 12680 / TGB-C1</strain>
    </source>
</reference>
<keyword evidence="10" id="KW-1185">Reference proteome</keyword>
<name>D7CIR5_SYNLT</name>
<dbReference type="SUPFAM" id="SSF56349">
    <property type="entry name" value="DNA breaking-rejoining enzymes"/>
    <property type="match status" value="1"/>
</dbReference>
<feature type="domain" description="Tyr recombinase" evidence="7">
    <location>
        <begin position="118"/>
        <end position="293"/>
    </location>
</feature>
<evidence type="ECO:0000313" key="10">
    <source>
        <dbReference type="Proteomes" id="UP000000378"/>
    </source>
</evidence>
<dbReference type="HOGENOM" id="CLU_027562_9_2_9"/>
<dbReference type="KEGG" id="slp:Slip_2046"/>
<comment type="function">
    <text evidence="1">Site-specific tyrosine recombinase, which acts by catalyzing the cutting and rejoining of the recombining DNA molecules.</text>
</comment>
<evidence type="ECO:0000256" key="5">
    <source>
        <dbReference type="ARBA" id="ARBA00023172"/>
    </source>
</evidence>
<dbReference type="EMBL" id="CP002048">
    <property type="protein sequence ID" value="ADI02793.1"/>
    <property type="molecule type" value="Genomic_DNA"/>
</dbReference>
<proteinExistence type="inferred from homology"/>
<dbReference type="InterPro" id="IPR013762">
    <property type="entry name" value="Integrase-like_cat_sf"/>
</dbReference>
<gene>
    <name evidence="9" type="ordered locus">Slip_2046</name>
</gene>
<dbReference type="eggNOG" id="COG4974">
    <property type="taxonomic scope" value="Bacteria"/>
</dbReference>
<accession>D7CIR5</accession>
<dbReference type="Gene3D" id="1.10.150.130">
    <property type="match status" value="1"/>
</dbReference>
<sequence length="298" mass="34075">MKNVVYLGKKMAHNWESVLERYEDYLKTTRARLSVESYMGDLRLFLEWLGGRGEDNPTAVTPLDASEYRRFLADKGYKPATINRKIQSLRAFYGWLQEAGIVPDNPFRRTKAVPAQELAPRWLTRPEQAALMRAVRAKGRLRDEAMIALMLFAGLKVGELVALEREDVVVRERSGKVVVRQGKGNKRREVPLNATARDILRRWLEENPTGPLWPSQKGGRLSKRQVQKIVEDCAYIAKLKDVTCHKLRHTFCKNLLDAGVSIDQVAAMAGHSRLDVTKRYTVPSMQDLQEAVERTSWE</sequence>
<dbReference type="STRING" id="643648.Slip_2046"/>
<evidence type="ECO:0000256" key="1">
    <source>
        <dbReference type="ARBA" id="ARBA00003283"/>
    </source>
</evidence>
<keyword evidence="4 6" id="KW-0238">DNA-binding</keyword>
<feature type="domain" description="Core-binding (CB)" evidence="8">
    <location>
        <begin position="13"/>
        <end position="97"/>
    </location>
</feature>
<dbReference type="Gene3D" id="1.10.443.10">
    <property type="entry name" value="Intergrase catalytic core"/>
    <property type="match status" value="1"/>
</dbReference>
<dbReference type="InterPro" id="IPR002104">
    <property type="entry name" value="Integrase_catalytic"/>
</dbReference>
<dbReference type="Pfam" id="PF00589">
    <property type="entry name" value="Phage_integrase"/>
    <property type="match status" value="1"/>
</dbReference>
<dbReference type="OrthoDB" id="184666at2"/>
<dbReference type="PANTHER" id="PTHR30349">
    <property type="entry name" value="PHAGE INTEGRASE-RELATED"/>
    <property type="match status" value="1"/>
</dbReference>
<dbReference type="GO" id="GO:0015074">
    <property type="term" value="P:DNA integration"/>
    <property type="evidence" value="ECO:0007669"/>
    <property type="project" value="UniProtKB-KW"/>
</dbReference>
<evidence type="ECO:0000256" key="2">
    <source>
        <dbReference type="ARBA" id="ARBA00008857"/>
    </source>
</evidence>
<dbReference type="RefSeq" id="WP_013176195.1">
    <property type="nucleotide sequence ID" value="NC_014220.1"/>
</dbReference>
<organism evidence="9 10">
    <name type="scientific">Syntrophothermus lipocalidus (strain DSM 12680 / TGB-C1)</name>
    <dbReference type="NCBI Taxonomy" id="643648"/>
    <lineage>
        <taxon>Bacteria</taxon>
        <taxon>Bacillati</taxon>
        <taxon>Bacillota</taxon>
        <taxon>Clostridia</taxon>
        <taxon>Eubacteriales</taxon>
        <taxon>Syntrophomonadaceae</taxon>
        <taxon>Syntrophothermus</taxon>
    </lineage>
</organism>
<evidence type="ECO:0000256" key="3">
    <source>
        <dbReference type="ARBA" id="ARBA00022908"/>
    </source>
</evidence>
<dbReference type="Pfam" id="PF02899">
    <property type="entry name" value="Phage_int_SAM_1"/>
    <property type="match status" value="1"/>
</dbReference>
<evidence type="ECO:0000259" key="8">
    <source>
        <dbReference type="PROSITE" id="PS51900"/>
    </source>
</evidence>
<dbReference type="InterPro" id="IPR011010">
    <property type="entry name" value="DNA_brk_join_enz"/>
</dbReference>
<dbReference type="InterPro" id="IPR004107">
    <property type="entry name" value="Integrase_SAM-like_N"/>
</dbReference>